<dbReference type="Pfam" id="PF00460">
    <property type="entry name" value="Flg_bb_rod"/>
    <property type="match status" value="1"/>
</dbReference>
<dbReference type="GO" id="GO:0009424">
    <property type="term" value="C:bacterial-type flagellum hook"/>
    <property type="evidence" value="ECO:0007669"/>
    <property type="project" value="InterPro"/>
</dbReference>
<evidence type="ECO:0000256" key="2">
    <source>
        <dbReference type="ARBA" id="ARBA00004613"/>
    </source>
</evidence>
<keyword evidence="11" id="KW-1185">Reference proteome</keyword>
<keyword evidence="10" id="KW-0282">Flagellum</keyword>
<name>A4BEM3_9GAMM</name>
<keyword evidence="5" id="KW-0964">Secreted</keyword>
<organism evidence="10 11">
    <name type="scientific">Reinekea blandensis MED297</name>
    <dbReference type="NCBI Taxonomy" id="314283"/>
    <lineage>
        <taxon>Bacteria</taxon>
        <taxon>Pseudomonadati</taxon>
        <taxon>Pseudomonadota</taxon>
        <taxon>Gammaproteobacteria</taxon>
        <taxon>Oceanospirillales</taxon>
        <taxon>Saccharospirillaceae</taxon>
        <taxon>Reinekea</taxon>
    </lineage>
</organism>
<keyword evidence="10" id="KW-0969">Cilium</keyword>
<evidence type="ECO:0000256" key="3">
    <source>
        <dbReference type="ARBA" id="ARBA00009677"/>
    </source>
</evidence>
<dbReference type="GO" id="GO:0005198">
    <property type="term" value="F:structural molecule activity"/>
    <property type="evidence" value="ECO:0007669"/>
    <property type="project" value="InterPro"/>
</dbReference>
<dbReference type="InterPro" id="IPR001444">
    <property type="entry name" value="Flag_bb_rod_N"/>
</dbReference>
<reference evidence="10 11" key="1">
    <citation type="submission" date="2006-02" db="EMBL/GenBank/DDBJ databases">
        <authorList>
            <person name="Pinhassi J."/>
            <person name="Pedros-Alio C."/>
            <person name="Ferriera S."/>
            <person name="Johnson J."/>
            <person name="Kravitz S."/>
            <person name="Halpern A."/>
            <person name="Remington K."/>
            <person name="Beeson K."/>
            <person name="Tran B."/>
            <person name="Rogers Y.-H."/>
            <person name="Friedman R."/>
            <person name="Venter J.C."/>
        </authorList>
    </citation>
    <scope>NUCLEOTIDE SEQUENCE [LARGE SCALE GENOMIC DNA]</scope>
    <source>
        <strain evidence="10 11">MED297</strain>
    </source>
</reference>
<proteinExistence type="inferred from homology"/>
<keyword evidence="6" id="KW-0975">Bacterial flagellum</keyword>
<gene>
    <name evidence="10" type="ORF">MED297_02482</name>
</gene>
<evidence type="ECO:0000256" key="4">
    <source>
        <dbReference type="ARBA" id="ARBA00016244"/>
    </source>
</evidence>
<dbReference type="NCBIfam" id="TIGR02492">
    <property type="entry name" value="flgK_ends"/>
    <property type="match status" value="1"/>
</dbReference>
<evidence type="ECO:0000313" key="10">
    <source>
        <dbReference type="EMBL" id="EAR09450.1"/>
    </source>
</evidence>
<dbReference type="HOGENOM" id="CLU_012762_0_0_6"/>
<dbReference type="EMBL" id="AAOE01000010">
    <property type="protein sequence ID" value="EAR09450.1"/>
    <property type="molecule type" value="Genomic_DNA"/>
</dbReference>
<evidence type="ECO:0000313" key="11">
    <source>
        <dbReference type="Proteomes" id="UP000005953"/>
    </source>
</evidence>
<comment type="caution">
    <text evidence="10">The sequence shown here is derived from an EMBL/GenBank/DDBJ whole genome shotgun (WGS) entry which is preliminary data.</text>
</comment>
<feature type="domain" description="Flagellar basal-body/hook protein C-terminal" evidence="8">
    <location>
        <begin position="987"/>
        <end position="1022"/>
    </location>
</feature>
<evidence type="ECO:0000259" key="8">
    <source>
        <dbReference type="Pfam" id="PF06429"/>
    </source>
</evidence>
<dbReference type="RefSeq" id="WP_008047096.1">
    <property type="nucleotide sequence ID" value="NZ_CH724153.1"/>
</dbReference>
<evidence type="ECO:0000256" key="1">
    <source>
        <dbReference type="ARBA" id="ARBA00004365"/>
    </source>
</evidence>
<dbReference type="GO" id="GO:0005576">
    <property type="term" value="C:extracellular region"/>
    <property type="evidence" value="ECO:0007669"/>
    <property type="project" value="UniProtKB-SubCell"/>
</dbReference>
<dbReference type="PANTHER" id="PTHR30033:SF1">
    <property type="entry name" value="FLAGELLAR HOOK-ASSOCIATED PROTEIN 1"/>
    <property type="match status" value="1"/>
</dbReference>
<dbReference type="Pfam" id="PF06429">
    <property type="entry name" value="Flg_bbr_C"/>
    <property type="match status" value="1"/>
</dbReference>
<dbReference type="STRING" id="314283.MED297_02482"/>
<dbReference type="InterPro" id="IPR002371">
    <property type="entry name" value="FlgK"/>
</dbReference>
<dbReference type="PANTHER" id="PTHR30033">
    <property type="entry name" value="FLAGELLAR HOOK-ASSOCIATED PROTEIN 1"/>
    <property type="match status" value="1"/>
</dbReference>
<dbReference type="OrthoDB" id="9802553at2"/>
<dbReference type="GO" id="GO:0044780">
    <property type="term" value="P:bacterial-type flagellum assembly"/>
    <property type="evidence" value="ECO:0007669"/>
    <property type="project" value="InterPro"/>
</dbReference>
<dbReference type="AlphaFoldDB" id="A4BEM3"/>
<dbReference type="InterPro" id="IPR010930">
    <property type="entry name" value="Flg_bb/hook_C_dom"/>
</dbReference>
<protein>
    <recommendedName>
        <fullName evidence="4">Flagellar hook-associated protein 1</fullName>
    </recommendedName>
</protein>
<evidence type="ECO:0000259" key="9">
    <source>
        <dbReference type="Pfam" id="PF22638"/>
    </source>
</evidence>
<feature type="domain" description="Flagellar basal body rod protein N-terminal" evidence="7">
    <location>
        <begin position="4"/>
        <end position="33"/>
    </location>
</feature>
<evidence type="ECO:0000256" key="6">
    <source>
        <dbReference type="ARBA" id="ARBA00023143"/>
    </source>
</evidence>
<dbReference type="InterPro" id="IPR053927">
    <property type="entry name" value="FlgK_helical"/>
</dbReference>
<keyword evidence="10" id="KW-0966">Cell projection</keyword>
<dbReference type="SUPFAM" id="SSF64518">
    <property type="entry name" value="Phase 1 flagellin"/>
    <property type="match status" value="2"/>
</dbReference>
<dbReference type="PRINTS" id="PR01005">
    <property type="entry name" value="FLGHOOKAP1"/>
</dbReference>
<comment type="similarity">
    <text evidence="3">Belongs to the flagella basal body rod proteins family.</text>
</comment>
<comment type="subcellular location">
    <subcellularLocation>
        <location evidence="1">Bacterial flagellum</location>
    </subcellularLocation>
    <subcellularLocation>
        <location evidence="2">Secreted</location>
    </subcellularLocation>
</comment>
<sequence>MSLLSTAITGIKAHQTALETTGHNISNANTPGYSRQEAVMATNNPLFRGVGYIGQGVNISTVRRVTDEFLTIQLRQDTSTFHDLQTYRESIEQVDRILADDATGLQPQLDRYFAALQGAADNPAYIPSRDVVLGEAQGLVDRFETISRYLQDINSTLNGQLKTSTEQVNAIAKGIAELNEEIVTARGDAAAQPPNDLYDKRDELVRQLSELVEVDVVKVGETYNIAIGNGQPLVLKYDANRLEATPSLEDPNRYGIRYTSKTENLDITDNITGGSIGGRLEFRSEALDLAVNSLGRLAVAFVQETNAQHKQGIDLEGRFGNDFFRDMNDPSLTGDRVYAYGTNKPPNDRVFNVTFENTKELTTSEYTLNLPGPDASRFEVIRKFDGKVVEEGALTGDYPQAIEFDGLKVTLESGTFQQGDTFTIAPLRFAAEDVEKMIQRPAELALAYPVRAESSLSNVGSGYIDQGQMLSRDSKAFAVDGALTPPLVIKFESPTRYSVYDNSDPGRPVPLEPPLENIPFVPGTANTIFTDDPGETIVSSWRARLPQTPAIGNGGPSTAYLYNGINPERFQFFQTDPVTGKETELDRVSTGYGASAYEIAEELNLVEGVTARAYTEVQLSNFSNSTDTSGAPTYNPHNPMEVWVNGFELTQEIPNQNQNIYMDGFPVEVPEEMNPNFLADRINHHYELQQLGITAKSDGETLTITDENGNDILVEMRGDKPQPVISGAPVLPPGIPGNVTDYIDPGDTFEISTGESWSVDPFEGNTNGQLSNLNGYDFSEGGPYRYEMYLPDGRTGTVRLDGIYADGDAVKAAFEEQIQAQLDSPGRAEVDIDEQGNVSYKVFMRVEGTGTQAVSRVNVGGQVDVVMADGIRLETDPEVGGIFNGVPDARSSYMGFQFQVGGRPEAGDEFTIEWNDAGVSDNRNALDLVGLETTDTINDIDGGMTFTESYSQTVEQIGTLTSQAQIRSDASRAVLEGTQSEVDSVQGVNLDEEAARLIEFQVAYNANAKVIAVAQELFDSILAAF</sequence>
<dbReference type="Proteomes" id="UP000005953">
    <property type="component" value="Unassembled WGS sequence"/>
</dbReference>
<evidence type="ECO:0000256" key="5">
    <source>
        <dbReference type="ARBA" id="ARBA00022525"/>
    </source>
</evidence>
<accession>A4BEM3</accession>
<dbReference type="Pfam" id="PF22638">
    <property type="entry name" value="FlgK_D1"/>
    <property type="match status" value="1"/>
</dbReference>
<feature type="domain" description="Flagellar hook-associated protein FlgK helical" evidence="9">
    <location>
        <begin position="92"/>
        <end position="324"/>
    </location>
</feature>
<evidence type="ECO:0000259" key="7">
    <source>
        <dbReference type="Pfam" id="PF00460"/>
    </source>
</evidence>